<keyword evidence="1" id="KW-0732">Signal</keyword>
<protein>
    <submittedName>
        <fullName evidence="2">Uncharacterized protein</fullName>
    </submittedName>
</protein>
<reference evidence="2 3" key="1">
    <citation type="submission" date="2016-04" db="EMBL/GenBank/DDBJ databases">
        <title>A degradative enzymes factory behind the ericoid mycorrhizal symbiosis.</title>
        <authorList>
            <consortium name="DOE Joint Genome Institute"/>
            <person name="Martino E."/>
            <person name="Morin E."/>
            <person name="Grelet G."/>
            <person name="Kuo A."/>
            <person name="Kohler A."/>
            <person name="Daghino S."/>
            <person name="Barry K."/>
            <person name="Choi C."/>
            <person name="Cichocki N."/>
            <person name="Clum A."/>
            <person name="Copeland A."/>
            <person name="Hainaut M."/>
            <person name="Haridas S."/>
            <person name="Labutti K."/>
            <person name="Lindquist E."/>
            <person name="Lipzen A."/>
            <person name="Khouja H.-R."/>
            <person name="Murat C."/>
            <person name="Ohm R."/>
            <person name="Olson A."/>
            <person name="Spatafora J."/>
            <person name="Veneault-Fourrey C."/>
            <person name="Henrissat B."/>
            <person name="Grigoriev I."/>
            <person name="Martin F."/>
            <person name="Perotto S."/>
        </authorList>
    </citation>
    <scope>NUCLEOTIDE SEQUENCE [LARGE SCALE GENOMIC DNA]</scope>
    <source>
        <strain evidence="2 3">E</strain>
    </source>
</reference>
<evidence type="ECO:0000313" key="3">
    <source>
        <dbReference type="Proteomes" id="UP000235371"/>
    </source>
</evidence>
<name>A0A2J6SXF9_9HELO</name>
<evidence type="ECO:0000313" key="2">
    <source>
        <dbReference type="EMBL" id="PMD55455.1"/>
    </source>
</evidence>
<dbReference type="RefSeq" id="XP_024732359.1">
    <property type="nucleotide sequence ID" value="XM_024887207.1"/>
</dbReference>
<dbReference type="OrthoDB" id="3561328at2759"/>
<evidence type="ECO:0000256" key="1">
    <source>
        <dbReference type="SAM" id="SignalP"/>
    </source>
</evidence>
<dbReference type="InParanoid" id="A0A2J6SXF9"/>
<dbReference type="GeneID" id="36595283"/>
<organism evidence="2 3">
    <name type="scientific">Hyaloscypha bicolor E</name>
    <dbReference type="NCBI Taxonomy" id="1095630"/>
    <lineage>
        <taxon>Eukaryota</taxon>
        <taxon>Fungi</taxon>
        <taxon>Dikarya</taxon>
        <taxon>Ascomycota</taxon>
        <taxon>Pezizomycotina</taxon>
        <taxon>Leotiomycetes</taxon>
        <taxon>Helotiales</taxon>
        <taxon>Hyaloscyphaceae</taxon>
        <taxon>Hyaloscypha</taxon>
        <taxon>Hyaloscypha bicolor</taxon>
    </lineage>
</organism>
<feature type="chain" id="PRO_5014440860" evidence="1">
    <location>
        <begin position="18"/>
        <end position="166"/>
    </location>
</feature>
<proteinExistence type="predicted"/>
<gene>
    <name evidence="2" type="ORF">K444DRAFT_666696</name>
</gene>
<sequence length="166" mass="16992">MKFSLMLLLPTALTASAQLIEVRATACGAGNNCQRGVGGAAGVNPPLSSRLADCSSLFTVTVTPAVYTTTTTSSALDMPVFTVVKRDEPASAVTVSPTVVPTYAKYCSSASAYYSACSCAGVTGVTTTAPTPTVTETETTTVTCALERKVKRGLEAAGGMLNFGRM</sequence>
<dbReference type="STRING" id="1095630.A0A2J6SXF9"/>
<dbReference type="Proteomes" id="UP000235371">
    <property type="component" value="Unassembled WGS sequence"/>
</dbReference>
<feature type="signal peptide" evidence="1">
    <location>
        <begin position="1"/>
        <end position="17"/>
    </location>
</feature>
<accession>A0A2J6SXF9</accession>
<dbReference type="EMBL" id="KZ613855">
    <property type="protein sequence ID" value="PMD55455.1"/>
    <property type="molecule type" value="Genomic_DNA"/>
</dbReference>
<keyword evidence="3" id="KW-1185">Reference proteome</keyword>
<dbReference type="AlphaFoldDB" id="A0A2J6SXF9"/>